<evidence type="ECO:0000313" key="3">
    <source>
        <dbReference type="EMBL" id="POZ62570.1"/>
    </source>
</evidence>
<dbReference type="Proteomes" id="UP000237082">
    <property type="component" value="Unassembled WGS sequence"/>
</dbReference>
<evidence type="ECO:0000256" key="2">
    <source>
        <dbReference type="SAM" id="Phobius"/>
    </source>
</evidence>
<feature type="transmembrane region" description="Helical" evidence="2">
    <location>
        <begin position="47"/>
        <end position="63"/>
    </location>
</feature>
<feature type="region of interest" description="Disordered" evidence="1">
    <location>
        <begin position="202"/>
        <end position="226"/>
    </location>
</feature>
<dbReference type="PANTHER" id="PTHR34351">
    <property type="entry name" value="SLR1927 PROTEIN-RELATED"/>
    <property type="match status" value="1"/>
</dbReference>
<evidence type="ECO:0000256" key="1">
    <source>
        <dbReference type="SAM" id="MobiDB-lite"/>
    </source>
</evidence>
<feature type="transmembrane region" description="Helical" evidence="2">
    <location>
        <begin position="69"/>
        <end position="89"/>
    </location>
</feature>
<gene>
    <name evidence="3" type="ORF">C2I19_07830</name>
</gene>
<sequence length="327" mass="36339">MSNRNWSGCLPISPFRERLRRWWLARLPLQDSCELTQRRIYLLPTRFGLLLLAVALAVWVGALNYQVSLAYALAFWIAGLTLVAVLMAYRQLAGLKLSAEPGGAVFAGETARFRLLLDNPQPLPRRLAVYPQGVAEAAQACALDGRASAVAELETPAPRRGWLELPLCVVESDAPFGLIRAWAVLRLRARLLVYPAPLPDAARGAKEGDDGEGGASQPGGDDFSHLDAYRYGDTPRQIAWKVLARRDTLASKRFAGESGAELKLIRWTDYGQDADVERRLSRMAWRVEQCERRRQHYRLCLPGAEIGPQPRQRELALGALALFGGRE</sequence>
<dbReference type="AlphaFoldDB" id="A0A2S5DHK9"/>
<protein>
    <submittedName>
        <fullName evidence="3">Uncharacterized protein</fullName>
    </submittedName>
</protein>
<keyword evidence="2" id="KW-0812">Transmembrane</keyword>
<name>A0A2S5DHK9_9NEIS</name>
<dbReference type="OrthoDB" id="5298497at2"/>
<dbReference type="PANTHER" id="PTHR34351:SF1">
    <property type="entry name" value="SLR1927 PROTEIN"/>
    <property type="match status" value="1"/>
</dbReference>
<proteinExistence type="predicted"/>
<reference evidence="4" key="1">
    <citation type="submission" date="2018-02" db="EMBL/GenBank/DDBJ databases">
        <authorList>
            <person name="O'Hara-Hanley K."/>
            <person name="Soby S."/>
        </authorList>
    </citation>
    <scope>NUCLEOTIDE SEQUENCE [LARGE SCALE GENOMIC DNA]</scope>
    <source>
        <strain evidence="4">MWU14-2602</strain>
    </source>
</reference>
<keyword evidence="2" id="KW-0472">Membrane</keyword>
<accession>A0A2S5DHK9</accession>
<dbReference type="EMBL" id="PQWB01000028">
    <property type="protein sequence ID" value="POZ62570.1"/>
    <property type="molecule type" value="Genomic_DNA"/>
</dbReference>
<organism evidence="3 4">
    <name type="scientific">Chromobacterium alticapitis</name>
    <dbReference type="NCBI Taxonomy" id="2073169"/>
    <lineage>
        <taxon>Bacteria</taxon>
        <taxon>Pseudomonadati</taxon>
        <taxon>Pseudomonadota</taxon>
        <taxon>Betaproteobacteria</taxon>
        <taxon>Neisseriales</taxon>
        <taxon>Chromobacteriaceae</taxon>
        <taxon>Chromobacterium</taxon>
    </lineage>
</organism>
<keyword evidence="4" id="KW-1185">Reference proteome</keyword>
<comment type="caution">
    <text evidence="3">The sequence shown here is derived from an EMBL/GenBank/DDBJ whole genome shotgun (WGS) entry which is preliminary data.</text>
</comment>
<keyword evidence="2" id="KW-1133">Transmembrane helix</keyword>
<evidence type="ECO:0000313" key="4">
    <source>
        <dbReference type="Proteomes" id="UP000237082"/>
    </source>
</evidence>